<feature type="transmembrane region" description="Helical" evidence="7">
    <location>
        <begin position="43"/>
        <end position="65"/>
    </location>
</feature>
<keyword evidence="6 7" id="KW-0472">Membrane</keyword>
<feature type="transmembrane region" description="Helical" evidence="7">
    <location>
        <begin position="20"/>
        <end position="37"/>
    </location>
</feature>
<accession>A0A316DCR4</accession>
<dbReference type="PANTHER" id="PTHR23517">
    <property type="entry name" value="RESISTANCE PROTEIN MDTM, PUTATIVE-RELATED-RELATED"/>
    <property type="match status" value="1"/>
</dbReference>
<organism evidence="9 10">
    <name type="scientific">Tumebacillus permanentifrigoris</name>
    <dbReference type="NCBI Taxonomy" id="378543"/>
    <lineage>
        <taxon>Bacteria</taxon>
        <taxon>Bacillati</taxon>
        <taxon>Bacillota</taxon>
        <taxon>Bacilli</taxon>
        <taxon>Bacillales</taxon>
        <taxon>Alicyclobacillaceae</taxon>
        <taxon>Tumebacillus</taxon>
    </lineage>
</organism>
<feature type="domain" description="Major facilitator superfamily (MFS) profile" evidence="8">
    <location>
        <begin position="1"/>
        <end position="416"/>
    </location>
</feature>
<sequence length="427" mass="47374">MKQFWQLHPTVKWRMVDQLLGNIVGNMIWPFMVIYLADQFGAGLAGLLLSLNIFLSLLVGFYGGFIADRFGRKRMMTYAESGRLLAFLVMVFANSPWLDSSVLTFGMMTISTLMSGLLRPAGQAMLIDASTPEDRRLIYGLDYWSMNIAILVGSLVGGFWFQTHRFALLSGLAVSSVLSLLILLVFIRETMVPAVRQAVARRPSVWQDLWANYRIVLLDRVFLLFLIATVLDMSIEFSMRNVLAVHLKEVFGTQALFGWATWSFTVDGVAMFGILMMVNTLTVLLLMALVGRLTKQIRERVLLQVGLLVYAVGFGVLAMVQSAWVLIGFMVLGTLGELVYVPVRQSLMANLVPADRRSSYLAVNSVTFRGSMMIGSLSVSVASVSPTWSIGAMLILFGVISFLVFRMIFARQDESGAVVQQSTAMSS</sequence>
<dbReference type="Proteomes" id="UP000245634">
    <property type="component" value="Unassembled WGS sequence"/>
</dbReference>
<keyword evidence="2" id="KW-0813">Transport</keyword>
<dbReference type="InterPro" id="IPR005829">
    <property type="entry name" value="Sugar_transporter_CS"/>
</dbReference>
<reference evidence="9 10" key="1">
    <citation type="submission" date="2018-05" db="EMBL/GenBank/DDBJ databases">
        <title>Genomic Encyclopedia of Type Strains, Phase IV (KMG-IV): sequencing the most valuable type-strain genomes for metagenomic binning, comparative biology and taxonomic classification.</title>
        <authorList>
            <person name="Goeker M."/>
        </authorList>
    </citation>
    <scope>NUCLEOTIDE SEQUENCE [LARGE SCALE GENOMIC DNA]</scope>
    <source>
        <strain evidence="9 10">DSM 18773</strain>
    </source>
</reference>
<keyword evidence="3" id="KW-1003">Cell membrane</keyword>
<name>A0A316DCR4_9BACL</name>
<evidence type="ECO:0000256" key="4">
    <source>
        <dbReference type="ARBA" id="ARBA00022692"/>
    </source>
</evidence>
<comment type="caution">
    <text evidence="9">The sequence shown here is derived from an EMBL/GenBank/DDBJ whole genome shotgun (WGS) entry which is preliminary data.</text>
</comment>
<dbReference type="InterPro" id="IPR020846">
    <property type="entry name" value="MFS_dom"/>
</dbReference>
<feature type="transmembrane region" description="Helical" evidence="7">
    <location>
        <begin position="167"/>
        <end position="187"/>
    </location>
</feature>
<evidence type="ECO:0000256" key="5">
    <source>
        <dbReference type="ARBA" id="ARBA00022989"/>
    </source>
</evidence>
<dbReference type="InterPro" id="IPR011701">
    <property type="entry name" value="MFS"/>
</dbReference>
<evidence type="ECO:0000256" key="1">
    <source>
        <dbReference type="ARBA" id="ARBA00004651"/>
    </source>
</evidence>
<dbReference type="PROSITE" id="PS00216">
    <property type="entry name" value="SUGAR_TRANSPORT_1"/>
    <property type="match status" value="1"/>
</dbReference>
<feature type="transmembrane region" description="Helical" evidence="7">
    <location>
        <begin position="269"/>
        <end position="289"/>
    </location>
</feature>
<keyword evidence="10" id="KW-1185">Reference proteome</keyword>
<feature type="transmembrane region" description="Helical" evidence="7">
    <location>
        <begin position="388"/>
        <end position="409"/>
    </location>
</feature>
<dbReference type="SUPFAM" id="SSF103473">
    <property type="entry name" value="MFS general substrate transporter"/>
    <property type="match status" value="1"/>
</dbReference>
<feature type="transmembrane region" description="Helical" evidence="7">
    <location>
        <begin position="103"/>
        <end position="122"/>
    </location>
</feature>
<dbReference type="GO" id="GO:0005886">
    <property type="term" value="C:plasma membrane"/>
    <property type="evidence" value="ECO:0007669"/>
    <property type="project" value="UniProtKB-SubCell"/>
</dbReference>
<evidence type="ECO:0000259" key="8">
    <source>
        <dbReference type="PROSITE" id="PS50850"/>
    </source>
</evidence>
<feature type="transmembrane region" description="Helical" evidence="7">
    <location>
        <begin position="301"/>
        <end position="318"/>
    </location>
</feature>
<keyword evidence="5 7" id="KW-1133">Transmembrane helix</keyword>
<dbReference type="OrthoDB" id="9793283at2"/>
<evidence type="ECO:0000256" key="3">
    <source>
        <dbReference type="ARBA" id="ARBA00022475"/>
    </source>
</evidence>
<dbReference type="AlphaFoldDB" id="A0A316DCR4"/>
<dbReference type="InterPro" id="IPR050171">
    <property type="entry name" value="MFS_Transporters"/>
</dbReference>
<protein>
    <submittedName>
        <fullName evidence="9">DHA1 family multidrug resistance protein B-like MFS transporter</fullName>
    </submittedName>
</protein>
<dbReference type="Gene3D" id="1.20.1250.20">
    <property type="entry name" value="MFS general substrate transporter like domains"/>
    <property type="match status" value="1"/>
</dbReference>
<dbReference type="RefSeq" id="WP_109689093.1">
    <property type="nucleotide sequence ID" value="NZ_QGGL01000008.1"/>
</dbReference>
<evidence type="ECO:0000313" key="9">
    <source>
        <dbReference type="EMBL" id="PWK13105.1"/>
    </source>
</evidence>
<keyword evidence="4 7" id="KW-0812">Transmembrane</keyword>
<evidence type="ECO:0000256" key="7">
    <source>
        <dbReference type="SAM" id="Phobius"/>
    </source>
</evidence>
<dbReference type="InterPro" id="IPR036259">
    <property type="entry name" value="MFS_trans_sf"/>
</dbReference>
<evidence type="ECO:0000256" key="6">
    <source>
        <dbReference type="ARBA" id="ARBA00023136"/>
    </source>
</evidence>
<dbReference type="GO" id="GO:0022857">
    <property type="term" value="F:transmembrane transporter activity"/>
    <property type="evidence" value="ECO:0007669"/>
    <property type="project" value="InterPro"/>
</dbReference>
<dbReference type="Pfam" id="PF07690">
    <property type="entry name" value="MFS_1"/>
    <property type="match status" value="2"/>
</dbReference>
<evidence type="ECO:0000313" key="10">
    <source>
        <dbReference type="Proteomes" id="UP000245634"/>
    </source>
</evidence>
<dbReference type="EMBL" id="QGGL01000008">
    <property type="protein sequence ID" value="PWK13105.1"/>
    <property type="molecule type" value="Genomic_DNA"/>
</dbReference>
<proteinExistence type="predicted"/>
<feature type="transmembrane region" description="Helical" evidence="7">
    <location>
        <begin position="211"/>
        <end position="231"/>
    </location>
</feature>
<evidence type="ECO:0000256" key="2">
    <source>
        <dbReference type="ARBA" id="ARBA00022448"/>
    </source>
</evidence>
<feature type="transmembrane region" description="Helical" evidence="7">
    <location>
        <begin position="143"/>
        <end position="161"/>
    </location>
</feature>
<dbReference type="PANTHER" id="PTHR23517:SF3">
    <property type="entry name" value="INTEGRAL MEMBRANE TRANSPORT PROTEIN"/>
    <property type="match status" value="1"/>
</dbReference>
<dbReference type="PROSITE" id="PS50850">
    <property type="entry name" value="MFS"/>
    <property type="match status" value="1"/>
</dbReference>
<comment type="subcellular location">
    <subcellularLocation>
        <location evidence="1">Cell membrane</location>
        <topology evidence="1">Multi-pass membrane protein</topology>
    </subcellularLocation>
</comment>
<gene>
    <name evidence="9" type="ORF">C7459_108125</name>
</gene>